<evidence type="ECO:0000256" key="1">
    <source>
        <dbReference type="SAM" id="MobiDB-lite"/>
    </source>
</evidence>
<sequence>MKNRYETLHENGRKYVVLTIVSRVDGEFQAKMDYDMFYEKDVAGVESWTVYKDKQGRKFARADKHNKQVLLHKRLFNIPRGSHLVFKNGDPMDCRSENLQLVDHEGNITEMYTPEPEPTVEPELKGVTFHKASERWNSRPYWQGVRYSLGYFQTKEAAEEETRIFLHEGPDSPRLKRNQKNKQGAP</sequence>
<dbReference type="Proteomes" id="UP000000716">
    <property type="component" value="Chromosome"/>
</dbReference>
<dbReference type="STRING" id="360911.EAT1b_3037"/>
<proteinExistence type="predicted"/>
<feature type="region of interest" description="Disordered" evidence="1">
    <location>
        <begin position="165"/>
        <end position="186"/>
    </location>
</feature>
<reference evidence="2 3" key="1">
    <citation type="journal article" date="2011" name="J. Bacteriol.">
        <title>Complete genome sequence of the Thermophilic Bacterium Exiguobacterium sp. AT1b.</title>
        <authorList>
            <person name="Vishnivetskaya T.A."/>
            <person name="Lucas S."/>
            <person name="Copeland A."/>
            <person name="Lapidus A."/>
            <person name="Glavina Del Rio T."/>
            <person name="Dalin E."/>
            <person name="Tice H."/>
            <person name="Bruce D.C."/>
            <person name="Goodwin L.A."/>
            <person name="Pitluck S."/>
            <person name="Saunders E."/>
            <person name="Brettin T."/>
            <person name="Detter C."/>
            <person name="Han C."/>
            <person name="Larimer F."/>
            <person name="Land M.L."/>
            <person name="Hauser L.J."/>
            <person name="Kyrpides N.C."/>
            <person name="Ovchinnikova G."/>
            <person name="Kathariou S."/>
            <person name="Ramaley R.F."/>
            <person name="Rodrigues D.F."/>
            <person name="Hendrix C."/>
            <person name="Richardson P."/>
            <person name="Tiedje J.M."/>
        </authorList>
    </citation>
    <scope>NUCLEOTIDE SEQUENCE [LARGE SCALE GENOMIC DNA]</scope>
    <source>
        <strain evidence="3">ATCC BAA-1283 / AT1b</strain>
    </source>
</reference>
<dbReference type="InterPro" id="IPR044925">
    <property type="entry name" value="His-Me_finger_sf"/>
</dbReference>
<dbReference type="OrthoDB" id="388551at2"/>
<dbReference type="HOGENOM" id="CLU_1452418_0_0_9"/>
<evidence type="ECO:0000313" key="3">
    <source>
        <dbReference type="Proteomes" id="UP000000716"/>
    </source>
</evidence>
<dbReference type="RefSeq" id="WP_015881508.1">
    <property type="nucleotide sequence ID" value="NC_012673.1"/>
</dbReference>
<dbReference type="SUPFAM" id="SSF54060">
    <property type="entry name" value="His-Me finger endonucleases"/>
    <property type="match status" value="1"/>
</dbReference>
<dbReference type="KEGG" id="eat:EAT1b_3037"/>
<gene>
    <name evidence="2" type="ordered locus">EAT1b_3037</name>
</gene>
<dbReference type="AlphaFoldDB" id="C4L6S0"/>
<organism evidence="2 3">
    <name type="scientific">Exiguobacterium sp. (strain ATCC BAA-1283 / AT1b)</name>
    <dbReference type="NCBI Taxonomy" id="360911"/>
    <lineage>
        <taxon>Bacteria</taxon>
        <taxon>Bacillati</taxon>
        <taxon>Bacillota</taxon>
        <taxon>Bacilli</taxon>
        <taxon>Bacillales</taxon>
        <taxon>Bacillales Family XII. Incertae Sedis</taxon>
        <taxon>Exiguobacterium</taxon>
    </lineage>
</organism>
<protein>
    <submittedName>
        <fullName evidence="2">Pathogenesis-related transcriptional factor and ERF protein</fullName>
    </submittedName>
</protein>
<accession>C4L6S0</accession>
<feature type="compositionally biased region" description="Basic and acidic residues" evidence="1">
    <location>
        <begin position="165"/>
        <end position="174"/>
    </location>
</feature>
<evidence type="ECO:0000313" key="2">
    <source>
        <dbReference type="EMBL" id="ACQ71949.1"/>
    </source>
</evidence>
<name>C4L6S0_EXISA</name>
<dbReference type="EMBL" id="CP001615">
    <property type="protein sequence ID" value="ACQ71949.1"/>
    <property type="molecule type" value="Genomic_DNA"/>
</dbReference>
<keyword evidence="3" id="KW-1185">Reference proteome</keyword>